<dbReference type="AlphaFoldDB" id="A0A3B0W950"/>
<gene>
    <name evidence="2" type="ORF">MNBD_GAMMA03-25</name>
</gene>
<organism evidence="2">
    <name type="scientific">hydrothermal vent metagenome</name>
    <dbReference type="NCBI Taxonomy" id="652676"/>
    <lineage>
        <taxon>unclassified sequences</taxon>
        <taxon>metagenomes</taxon>
        <taxon>ecological metagenomes</taxon>
    </lineage>
</organism>
<evidence type="ECO:0000256" key="1">
    <source>
        <dbReference type="SAM" id="Phobius"/>
    </source>
</evidence>
<keyword evidence="1" id="KW-0472">Membrane</keyword>
<accession>A0A3B0W950</accession>
<dbReference type="EMBL" id="UOFC01000081">
    <property type="protein sequence ID" value="VAW45849.1"/>
    <property type="molecule type" value="Genomic_DNA"/>
</dbReference>
<feature type="transmembrane region" description="Helical" evidence="1">
    <location>
        <begin position="110"/>
        <end position="131"/>
    </location>
</feature>
<feature type="transmembrane region" description="Helical" evidence="1">
    <location>
        <begin position="74"/>
        <end position="98"/>
    </location>
</feature>
<proteinExistence type="predicted"/>
<keyword evidence="1" id="KW-0812">Transmembrane</keyword>
<evidence type="ECO:0000313" key="2">
    <source>
        <dbReference type="EMBL" id="VAW45849.1"/>
    </source>
</evidence>
<keyword evidence="1" id="KW-1133">Transmembrane helix</keyword>
<name>A0A3B0W950_9ZZZZ</name>
<sequence length="133" mass="15381">MSSLIHSISSKLKDSNTTSKLFDDRVLDSKEFIKSEQNYNDLIMNGDLDTEIKRIKAIQDLEHSNADQKTRKAYAYWVFGLLVMEIIGLFILIIFAGLQYLVLPEWTLNIFSTAVLLQTFATFNIIIKYFFSK</sequence>
<reference evidence="2" key="1">
    <citation type="submission" date="2018-06" db="EMBL/GenBank/DDBJ databases">
        <authorList>
            <person name="Zhirakovskaya E."/>
        </authorList>
    </citation>
    <scope>NUCLEOTIDE SEQUENCE</scope>
</reference>
<protein>
    <submittedName>
        <fullName evidence="2">Uncharacterized protein</fullName>
    </submittedName>
</protein>